<comment type="caution">
    <text evidence="2">The sequence shown here is derived from an EMBL/GenBank/DDBJ whole genome shotgun (WGS) entry which is preliminary data.</text>
</comment>
<proteinExistence type="predicted"/>
<reference evidence="2 3" key="1">
    <citation type="submission" date="2018-05" db="EMBL/GenBank/DDBJ databases">
        <title>Genome sequencing and assembly of the regulated plant pathogen Lachnellula willkommii and related sister species for the development of diagnostic species identification markers.</title>
        <authorList>
            <person name="Giroux E."/>
            <person name="Bilodeau G."/>
        </authorList>
    </citation>
    <scope>NUCLEOTIDE SEQUENCE [LARGE SCALE GENOMIC DNA]</scope>
    <source>
        <strain evidence="2 3">CBS 268.59</strain>
    </source>
</reference>
<feature type="region of interest" description="Disordered" evidence="1">
    <location>
        <begin position="115"/>
        <end position="201"/>
    </location>
</feature>
<feature type="region of interest" description="Disordered" evidence="1">
    <location>
        <begin position="1"/>
        <end position="33"/>
    </location>
</feature>
<protein>
    <submittedName>
        <fullName evidence="2">Uncharacterized protein</fullName>
    </submittedName>
</protein>
<dbReference type="EMBL" id="QGMK01001365">
    <property type="protein sequence ID" value="TVY68945.1"/>
    <property type="molecule type" value="Genomic_DNA"/>
</dbReference>
<dbReference type="OrthoDB" id="4772279at2759"/>
<evidence type="ECO:0000313" key="2">
    <source>
        <dbReference type="EMBL" id="TVY68945.1"/>
    </source>
</evidence>
<accession>A0A8T9BXY2</accession>
<organism evidence="2 3">
    <name type="scientific">Lachnellula suecica</name>
    <dbReference type="NCBI Taxonomy" id="602035"/>
    <lineage>
        <taxon>Eukaryota</taxon>
        <taxon>Fungi</taxon>
        <taxon>Dikarya</taxon>
        <taxon>Ascomycota</taxon>
        <taxon>Pezizomycotina</taxon>
        <taxon>Leotiomycetes</taxon>
        <taxon>Helotiales</taxon>
        <taxon>Lachnaceae</taxon>
        <taxon>Lachnellula</taxon>
    </lineage>
</organism>
<feature type="compositionally biased region" description="Polar residues" evidence="1">
    <location>
        <begin position="131"/>
        <end position="142"/>
    </location>
</feature>
<feature type="compositionally biased region" description="Polar residues" evidence="1">
    <location>
        <begin position="12"/>
        <end position="28"/>
    </location>
</feature>
<evidence type="ECO:0000256" key="1">
    <source>
        <dbReference type="SAM" id="MobiDB-lite"/>
    </source>
</evidence>
<evidence type="ECO:0000313" key="3">
    <source>
        <dbReference type="Proteomes" id="UP000469558"/>
    </source>
</evidence>
<dbReference type="AlphaFoldDB" id="A0A8T9BXY2"/>
<gene>
    <name evidence="2" type="ORF">LSUE1_G009486</name>
</gene>
<dbReference type="Proteomes" id="UP000469558">
    <property type="component" value="Unassembled WGS sequence"/>
</dbReference>
<feature type="region of interest" description="Disordered" evidence="1">
    <location>
        <begin position="271"/>
        <end position="301"/>
    </location>
</feature>
<sequence>MASQPDPVPSTPCLSTPLLSEASPSNADQELPYDDSNIVDTHGAYLITRPRTPVFQGTYNEEFVSTLENELNHIITQQIWRRRKYRDAADEWPIGRTPPEIKEKRATEVKAMTEQWNASDAESDVVPSPPISDQISETTLGNRSEDNEGEKATGTSLGKRRRGGTSDENEEDISVTILHKRQRRSTCEENEENNGTTRICEDKEVEKDPATIKYFPFKSLETFASVMKRMISDESKQRQQGSYAIKTREESLAAGIEWERMRQRRYVEEAPASTEDIVSNPSQQNERKRLRDVDTAEDATEERAIKVRITEKQWNASTPIRIHPSQLFGR</sequence>
<feature type="compositionally biased region" description="Pro residues" evidence="1">
    <location>
        <begin position="1"/>
        <end position="10"/>
    </location>
</feature>
<name>A0A8T9BXY2_9HELO</name>
<feature type="compositionally biased region" description="Basic and acidic residues" evidence="1">
    <location>
        <begin position="285"/>
        <end position="294"/>
    </location>
</feature>
<keyword evidence="3" id="KW-1185">Reference proteome</keyword>